<evidence type="ECO:0000256" key="6">
    <source>
        <dbReference type="ARBA" id="ARBA00023065"/>
    </source>
</evidence>
<keyword evidence="3 8" id="KW-0813">Transport</keyword>
<evidence type="ECO:0000313" key="10">
    <source>
        <dbReference type="Proteomes" id="UP000719412"/>
    </source>
</evidence>
<dbReference type="PANTHER" id="PTHR11629:SF61">
    <property type="entry name" value="V-TYPE PROTON ATPASE SUBUNIT A"/>
    <property type="match status" value="1"/>
</dbReference>
<keyword evidence="5 8" id="KW-1133">Transmembrane helix</keyword>
<dbReference type="InterPro" id="IPR002490">
    <property type="entry name" value="V-ATPase_116kDa_su"/>
</dbReference>
<evidence type="ECO:0000256" key="4">
    <source>
        <dbReference type="ARBA" id="ARBA00022692"/>
    </source>
</evidence>
<keyword evidence="7 8" id="KW-0472">Membrane</keyword>
<keyword evidence="4 8" id="KW-0812">Transmembrane</keyword>
<comment type="function">
    <text evidence="8">Essential component of the vacuolar proton pump (V-ATPase), a multimeric enzyme that catalyzes the translocation of protons across the membranes. Required for assembly and activity of the V-ATPase.</text>
</comment>
<reference evidence="9" key="2">
    <citation type="submission" date="2021-08" db="EMBL/GenBank/DDBJ databases">
        <authorList>
            <person name="Eriksson T."/>
        </authorList>
    </citation>
    <scope>NUCLEOTIDE SEQUENCE</scope>
    <source>
        <strain evidence="9">Stoneville</strain>
        <tissue evidence="9">Whole head</tissue>
    </source>
</reference>
<dbReference type="AlphaFoldDB" id="A0A8J6HNX5"/>
<dbReference type="GO" id="GO:0016471">
    <property type="term" value="C:vacuolar proton-transporting V-type ATPase complex"/>
    <property type="evidence" value="ECO:0007669"/>
    <property type="project" value="TreeGrafter"/>
</dbReference>
<comment type="similarity">
    <text evidence="2 8">Belongs to the V-ATPase 116 kDa subunit family.</text>
</comment>
<keyword evidence="10" id="KW-1185">Reference proteome</keyword>
<sequence>MLLGKPLYLIYSRKRHFDVTKNAEDVNQEISLKFEKSTKSETVVKDEPETLSDVFIIQVISTMEYALGTISHTASYLRLWALSLAHSELSEVLWSRLLCLGLRFPGYWGGIALFITFLIWSFFTLTILVVMEGLSAFLHTLRLHWVEFMSKFYTGRGYRFEPFSFKEILEHKEKDDEDEEDDKQDDEK</sequence>
<comment type="caution">
    <text evidence="8">Lacks conserved residue(s) required for the propagation of feature annotation.</text>
</comment>
<evidence type="ECO:0000256" key="8">
    <source>
        <dbReference type="RuleBase" id="RU361189"/>
    </source>
</evidence>
<keyword evidence="6 8" id="KW-0406">Ion transport</keyword>
<dbReference type="PANTHER" id="PTHR11629">
    <property type="entry name" value="VACUOLAR PROTON ATPASES"/>
    <property type="match status" value="1"/>
</dbReference>
<comment type="subcellular location">
    <subcellularLocation>
        <location evidence="1">Membrane</location>
        <topology evidence="1">Multi-pass membrane protein</topology>
    </subcellularLocation>
</comment>
<feature type="transmembrane region" description="Helical" evidence="8">
    <location>
        <begin position="107"/>
        <end position="131"/>
    </location>
</feature>
<dbReference type="GO" id="GO:0007035">
    <property type="term" value="P:vacuolar acidification"/>
    <property type="evidence" value="ECO:0007669"/>
    <property type="project" value="TreeGrafter"/>
</dbReference>
<evidence type="ECO:0000256" key="3">
    <source>
        <dbReference type="ARBA" id="ARBA00022448"/>
    </source>
</evidence>
<reference evidence="9" key="1">
    <citation type="journal article" date="2020" name="J Insects Food Feed">
        <title>The yellow mealworm (Tenebrio molitor) genome: a resource for the emerging insects as food and feed industry.</title>
        <authorList>
            <person name="Eriksson T."/>
            <person name="Andere A."/>
            <person name="Kelstrup H."/>
            <person name="Emery V."/>
            <person name="Picard C."/>
        </authorList>
    </citation>
    <scope>NUCLEOTIDE SEQUENCE</scope>
    <source>
        <strain evidence="9">Stoneville</strain>
        <tissue evidence="9">Whole head</tissue>
    </source>
</reference>
<gene>
    <name evidence="9" type="ORF">GEV33_000601</name>
</gene>
<dbReference type="GO" id="GO:0033179">
    <property type="term" value="C:proton-transporting V-type ATPase, V0 domain"/>
    <property type="evidence" value="ECO:0007669"/>
    <property type="project" value="InterPro"/>
</dbReference>
<evidence type="ECO:0000256" key="2">
    <source>
        <dbReference type="ARBA" id="ARBA00009904"/>
    </source>
</evidence>
<protein>
    <recommendedName>
        <fullName evidence="8">V-type proton ATPase subunit a</fullName>
    </recommendedName>
</protein>
<proteinExistence type="inferred from homology"/>
<dbReference type="GO" id="GO:0051117">
    <property type="term" value="F:ATPase binding"/>
    <property type="evidence" value="ECO:0007669"/>
    <property type="project" value="TreeGrafter"/>
</dbReference>
<keyword evidence="8" id="KW-0375">Hydrogen ion transport</keyword>
<dbReference type="Proteomes" id="UP000719412">
    <property type="component" value="Unassembled WGS sequence"/>
</dbReference>
<name>A0A8J6HNX5_TENMO</name>
<accession>A0A8J6HNX5</accession>
<organism evidence="9 10">
    <name type="scientific">Tenebrio molitor</name>
    <name type="common">Yellow mealworm beetle</name>
    <dbReference type="NCBI Taxonomy" id="7067"/>
    <lineage>
        <taxon>Eukaryota</taxon>
        <taxon>Metazoa</taxon>
        <taxon>Ecdysozoa</taxon>
        <taxon>Arthropoda</taxon>
        <taxon>Hexapoda</taxon>
        <taxon>Insecta</taxon>
        <taxon>Pterygota</taxon>
        <taxon>Neoptera</taxon>
        <taxon>Endopterygota</taxon>
        <taxon>Coleoptera</taxon>
        <taxon>Polyphaga</taxon>
        <taxon>Cucujiformia</taxon>
        <taxon>Tenebrionidae</taxon>
        <taxon>Tenebrio</taxon>
    </lineage>
</organism>
<dbReference type="Pfam" id="PF01496">
    <property type="entry name" value="V_ATPase_I"/>
    <property type="match status" value="1"/>
</dbReference>
<evidence type="ECO:0000256" key="1">
    <source>
        <dbReference type="ARBA" id="ARBA00004141"/>
    </source>
</evidence>
<evidence type="ECO:0000256" key="7">
    <source>
        <dbReference type="ARBA" id="ARBA00023136"/>
    </source>
</evidence>
<dbReference type="GO" id="GO:0005886">
    <property type="term" value="C:plasma membrane"/>
    <property type="evidence" value="ECO:0007669"/>
    <property type="project" value="TreeGrafter"/>
</dbReference>
<evidence type="ECO:0000256" key="5">
    <source>
        <dbReference type="ARBA" id="ARBA00022989"/>
    </source>
</evidence>
<comment type="caution">
    <text evidence="9">The sequence shown here is derived from an EMBL/GenBank/DDBJ whole genome shotgun (WGS) entry which is preliminary data.</text>
</comment>
<evidence type="ECO:0000313" key="9">
    <source>
        <dbReference type="EMBL" id="KAH0822190.1"/>
    </source>
</evidence>
<dbReference type="EMBL" id="JABDTM020003754">
    <property type="protein sequence ID" value="KAH0822190.1"/>
    <property type="molecule type" value="Genomic_DNA"/>
</dbReference>
<dbReference type="GO" id="GO:0046961">
    <property type="term" value="F:proton-transporting ATPase activity, rotational mechanism"/>
    <property type="evidence" value="ECO:0007669"/>
    <property type="project" value="InterPro"/>
</dbReference>